<dbReference type="HOGENOM" id="CLU_009665_14_0_1"/>
<protein>
    <recommendedName>
        <fullName evidence="4">FAD-binding domain-containing protein</fullName>
    </recommendedName>
</protein>
<dbReference type="GO" id="GO:0016709">
    <property type="term" value="F:oxidoreductase activity, acting on paired donors, with incorporation or reduction of molecular oxygen, NAD(P)H as one donor, and incorporation of one atom of oxygen"/>
    <property type="evidence" value="ECO:0007669"/>
    <property type="project" value="UniProtKB-ARBA"/>
</dbReference>
<evidence type="ECO:0000259" key="4">
    <source>
        <dbReference type="Pfam" id="PF01494"/>
    </source>
</evidence>
<keyword evidence="3" id="KW-0560">Oxidoreductase</keyword>
<dbReference type="Pfam" id="PF21274">
    <property type="entry name" value="Rng_hyd_C"/>
    <property type="match status" value="1"/>
</dbReference>
<proteinExistence type="predicted"/>
<accession>A0A0D1YNL1</accession>
<dbReference type="PANTHER" id="PTHR43004:SF8">
    <property type="entry name" value="FAD-BINDING DOMAIN-CONTAINING PROTEIN-RELATED"/>
    <property type="match status" value="1"/>
</dbReference>
<organism evidence="5 6">
    <name type="scientific">Exophiala spinifera</name>
    <dbReference type="NCBI Taxonomy" id="91928"/>
    <lineage>
        <taxon>Eukaryota</taxon>
        <taxon>Fungi</taxon>
        <taxon>Dikarya</taxon>
        <taxon>Ascomycota</taxon>
        <taxon>Pezizomycotina</taxon>
        <taxon>Eurotiomycetes</taxon>
        <taxon>Chaetothyriomycetidae</taxon>
        <taxon>Chaetothyriales</taxon>
        <taxon>Herpotrichiellaceae</taxon>
        <taxon>Exophiala</taxon>
    </lineage>
</organism>
<sequence>MPHSTVVNGVSDGTQHTSPTVIETPLLIVGAGPAGAALACFLSHPPYSMTGIMIAAAPTTSDTPRAHITNPAALECLRDIGLEKQCLSQAVEGDCMTHTRWCHDMTGEEYGRIYSWGNDPKRRGEYDSATPCHHVDLPQTVFEPIVVQRAAAEGWDVRFKTSLLSFEKEADGKILSRVRDDLTKIEYLIRSDYLFGCDGARSQVIRELKIPMIKKPGQGLALNVLVKVDLSDFVEARKGNLHWVFQPDQEYPDFAWSGLIRMVRPWNEWMFILFPKPGAEWKEPTMEQYTQRCKEIVGRDDLPVEVLGVSKWYINEIVAEYYSEGNVFCLGDAVHRHPPFNGLGSNTCVQDAFNLAWKIKYVSQGFASPSILDSYSTERQPVGLGVVTRANQGIRDHVPVWKEMGLMEDTVEKRMAILNSLKDATPEARERRKRVNAAIEGTSHEFHGIGVEMNHRYESSAVYLEDEIKAGREKPEWPEDPILQHKASTYPGHRLPHAWLNKTMPDKEHTSTLDLAGHGSFCLITGIGGDKWIEAAKKVGTELGLDINAYSIGWGQEWVDVYRDWEQRREIEEDGCLLVRPDRFIAWRSMEMASDSEGKLREVLKKVLGRP</sequence>
<dbReference type="InterPro" id="IPR036188">
    <property type="entry name" value="FAD/NAD-bd_sf"/>
</dbReference>
<dbReference type="PRINTS" id="PR00420">
    <property type="entry name" value="RNGMNOXGNASE"/>
</dbReference>
<dbReference type="Pfam" id="PF01494">
    <property type="entry name" value="FAD_binding_3"/>
    <property type="match status" value="1"/>
</dbReference>
<name>A0A0D1YNL1_9EURO</name>
<dbReference type="Gene3D" id="3.30.9.10">
    <property type="entry name" value="D-Amino Acid Oxidase, subunit A, domain 2"/>
    <property type="match status" value="1"/>
</dbReference>
<dbReference type="VEuPathDB" id="FungiDB:PV08_03874"/>
<keyword evidence="2" id="KW-0274">FAD</keyword>
<evidence type="ECO:0000313" key="5">
    <source>
        <dbReference type="EMBL" id="KIW16686.1"/>
    </source>
</evidence>
<dbReference type="GO" id="GO:0071949">
    <property type="term" value="F:FAD binding"/>
    <property type="evidence" value="ECO:0007669"/>
    <property type="project" value="InterPro"/>
</dbReference>
<keyword evidence="6" id="KW-1185">Reference proteome</keyword>
<dbReference type="SUPFAM" id="SSF51905">
    <property type="entry name" value="FAD/NAD(P)-binding domain"/>
    <property type="match status" value="1"/>
</dbReference>
<dbReference type="InterPro" id="IPR002938">
    <property type="entry name" value="FAD-bd"/>
</dbReference>
<dbReference type="AlphaFoldDB" id="A0A0D1YNL1"/>
<evidence type="ECO:0000256" key="3">
    <source>
        <dbReference type="ARBA" id="ARBA00023002"/>
    </source>
</evidence>
<evidence type="ECO:0000256" key="2">
    <source>
        <dbReference type="ARBA" id="ARBA00022827"/>
    </source>
</evidence>
<reference evidence="5 6" key="1">
    <citation type="submission" date="2015-01" db="EMBL/GenBank/DDBJ databases">
        <title>The Genome Sequence of Exophiala spinifera CBS89968.</title>
        <authorList>
            <consortium name="The Broad Institute Genomics Platform"/>
            <person name="Cuomo C."/>
            <person name="de Hoog S."/>
            <person name="Gorbushina A."/>
            <person name="Stielow B."/>
            <person name="Teixiera M."/>
            <person name="Abouelleil A."/>
            <person name="Chapman S.B."/>
            <person name="Priest M."/>
            <person name="Young S.K."/>
            <person name="Wortman J."/>
            <person name="Nusbaum C."/>
            <person name="Birren B."/>
        </authorList>
    </citation>
    <scope>NUCLEOTIDE SEQUENCE [LARGE SCALE GENOMIC DNA]</scope>
    <source>
        <strain evidence="5 6">CBS 89968</strain>
    </source>
</reference>
<evidence type="ECO:0000313" key="6">
    <source>
        <dbReference type="Proteomes" id="UP000053328"/>
    </source>
</evidence>
<dbReference type="OrthoDB" id="2690153at2759"/>
<dbReference type="Gene3D" id="3.40.30.120">
    <property type="match status" value="1"/>
</dbReference>
<dbReference type="InterPro" id="IPR050641">
    <property type="entry name" value="RIFMO-like"/>
</dbReference>
<dbReference type="PANTHER" id="PTHR43004">
    <property type="entry name" value="TRK SYSTEM POTASSIUM UPTAKE PROTEIN"/>
    <property type="match status" value="1"/>
</dbReference>
<dbReference type="STRING" id="91928.A0A0D1YNL1"/>
<dbReference type="Proteomes" id="UP000053328">
    <property type="component" value="Unassembled WGS sequence"/>
</dbReference>
<keyword evidence="1" id="KW-0285">Flavoprotein</keyword>
<dbReference type="GeneID" id="27330957"/>
<gene>
    <name evidence="5" type="ORF">PV08_03874</name>
</gene>
<dbReference type="Gene3D" id="3.50.50.60">
    <property type="entry name" value="FAD/NAD(P)-binding domain"/>
    <property type="match status" value="1"/>
</dbReference>
<dbReference type="RefSeq" id="XP_016236902.1">
    <property type="nucleotide sequence ID" value="XM_016378225.1"/>
</dbReference>
<feature type="domain" description="FAD-binding" evidence="4">
    <location>
        <begin position="23"/>
        <end position="389"/>
    </location>
</feature>
<evidence type="ECO:0000256" key="1">
    <source>
        <dbReference type="ARBA" id="ARBA00022630"/>
    </source>
</evidence>
<dbReference type="EMBL" id="KN847494">
    <property type="protein sequence ID" value="KIW16686.1"/>
    <property type="molecule type" value="Genomic_DNA"/>
</dbReference>